<gene>
    <name evidence="2" type="ORF">Vafri_17191</name>
</gene>
<evidence type="ECO:0000256" key="1">
    <source>
        <dbReference type="SAM" id="SignalP"/>
    </source>
</evidence>
<evidence type="ECO:0000313" key="2">
    <source>
        <dbReference type="EMBL" id="GIL63039.1"/>
    </source>
</evidence>
<feature type="signal peptide" evidence="1">
    <location>
        <begin position="1"/>
        <end position="34"/>
    </location>
</feature>
<dbReference type="AlphaFoldDB" id="A0A8J4FAG4"/>
<proteinExistence type="predicted"/>
<name>A0A8J4FAG4_9CHLO</name>
<keyword evidence="3" id="KW-1185">Reference proteome</keyword>
<reference evidence="2" key="1">
    <citation type="journal article" date="2021" name="Proc. Natl. Acad. Sci. U.S.A.">
        <title>Three genomes in the algal genus Volvox reveal the fate of a haploid sex-determining region after a transition to homothallism.</title>
        <authorList>
            <person name="Yamamoto K."/>
            <person name="Hamaji T."/>
            <person name="Kawai-Toyooka H."/>
            <person name="Matsuzaki R."/>
            <person name="Takahashi F."/>
            <person name="Nishimura Y."/>
            <person name="Kawachi M."/>
            <person name="Noguchi H."/>
            <person name="Minakuchi Y."/>
            <person name="Umen J.G."/>
            <person name="Toyoda A."/>
            <person name="Nozaki H."/>
        </authorList>
    </citation>
    <scope>NUCLEOTIDE SEQUENCE</scope>
    <source>
        <strain evidence="2">NIES-3780</strain>
    </source>
</reference>
<organism evidence="2 3">
    <name type="scientific">Volvox africanus</name>
    <dbReference type="NCBI Taxonomy" id="51714"/>
    <lineage>
        <taxon>Eukaryota</taxon>
        <taxon>Viridiplantae</taxon>
        <taxon>Chlorophyta</taxon>
        <taxon>core chlorophytes</taxon>
        <taxon>Chlorophyceae</taxon>
        <taxon>CS clade</taxon>
        <taxon>Chlamydomonadales</taxon>
        <taxon>Volvocaceae</taxon>
        <taxon>Volvox</taxon>
    </lineage>
</organism>
<dbReference type="Proteomes" id="UP000747399">
    <property type="component" value="Unassembled WGS sequence"/>
</dbReference>
<keyword evidence="1" id="KW-0732">Signal</keyword>
<dbReference type="EMBL" id="BNCO01000054">
    <property type="protein sequence ID" value="GIL63039.1"/>
    <property type="molecule type" value="Genomic_DNA"/>
</dbReference>
<protein>
    <submittedName>
        <fullName evidence="2">Uncharacterized protein</fullName>
    </submittedName>
</protein>
<accession>A0A8J4FAG4</accession>
<sequence length="412" mass="45163">MHRYPSNMKLRQAGAPLTSCLLVLLLLGALSALAYEEARGTAWADLSIEQGYRAGNRRARERRMQDDTSMADISPLKGLPSRFTIRPIIDNSLCVNRVLLTSPVVVRARARNGLPPSDRADIQEHGVNRLVLMPCSGSRTEIFLADAALGRSYRNSDNKYRIGFLKNPFDLTQCLYGVNNTYTDGHPVFGVTDTEYYAEHSQDTTARKEDKKNVISWYDDFTLSYAPYVRYGYDPATILSNSTFRSPNPLPVTMLDASGWGPFPSSWGRCMKNPTADTATPVDTAGSELELRYQTFIFANVPGTQSISHLPLATRKTSYAIALLGPDRPQPDMSPLAGKEDAGQISADLGGGDKPYGTGYSSLVSNELCMTTSVVREGAEVRLAWCNPVMPSLEQVFQIVAVVKSKVTAPSG</sequence>
<comment type="caution">
    <text evidence="2">The sequence shown here is derived from an EMBL/GenBank/DDBJ whole genome shotgun (WGS) entry which is preliminary data.</text>
</comment>
<feature type="chain" id="PRO_5035159520" evidence="1">
    <location>
        <begin position="35"/>
        <end position="412"/>
    </location>
</feature>
<evidence type="ECO:0000313" key="3">
    <source>
        <dbReference type="Proteomes" id="UP000747399"/>
    </source>
</evidence>